<dbReference type="Gene3D" id="3.40.50.1820">
    <property type="entry name" value="alpha/beta hydrolase"/>
    <property type="match status" value="1"/>
</dbReference>
<dbReference type="GO" id="GO:0032259">
    <property type="term" value="P:methylation"/>
    <property type="evidence" value="ECO:0007669"/>
    <property type="project" value="UniProtKB-KW"/>
</dbReference>
<accession>A0A4Y8UKC1</accession>
<dbReference type="InterPro" id="IPR013216">
    <property type="entry name" value="Methyltransf_11"/>
</dbReference>
<comment type="caution">
    <text evidence="13">The sequence shown here is derived from an EMBL/GenBank/DDBJ whole genome shotgun (WGS) entry which is preliminary data.</text>
</comment>
<dbReference type="SUPFAM" id="SSF53474">
    <property type="entry name" value="alpha/beta-Hydrolases"/>
    <property type="match status" value="1"/>
</dbReference>
<keyword evidence="4 10" id="KW-0489">Methyltransferase</keyword>
<dbReference type="InterPro" id="IPR050266">
    <property type="entry name" value="AB_hydrolase_sf"/>
</dbReference>
<dbReference type="Proteomes" id="UP000298133">
    <property type="component" value="Unassembled WGS sequence"/>
</dbReference>
<dbReference type="UniPathway" id="UPA00078"/>
<sequence length="512" mass="55102">MQLVGAGAPLMAATAIVLLHGWGGNSRSWGQVAPQLAEFGPLQLLDLPGYGDQPPLADPSLQGHLQWLDEQLPARAVLVGFSLGGMLALAFAAQQPQRLTGLLTVASNLCFVATAQWPSALAPTLFESFYREFAGEPGKTIARFTSLACNSQRQIKKQLAANPPLPPTPEAGLAQLALLGELQLFDAAARLANTSLPVTMLFAEQDALVPVAVCERLAVDYPSFTIERCAGSHLLPLQQPERVVLAVEQLLAQQPEHLDKRAVAASFSRAAGSYRAAASLQCEVAEQLLALAPNRQVATVMDLGCASGGQLPALHQRYPEAQLVAADLALGMLQQAAQQPVDNCVWLCGDAESLPLAGGTVELLYSSFALQWCEQIEPLCAELARVVAAAGELLLAVPVAGTLSELRSAWARVDSEIHVNRFASAQRWRAALEKAGFVCEQLELREHRQPHRSVRALLQSIKAVGAHNVNRQRATTATGRGRLQQLYQHYPTAADGSCTATWQVLMGRWRRR</sequence>
<evidence type="ECO:0000256" key="3">
    <source>
        <dbReference type="ARBA" id="ARBA00012327"/>
    </source>
</evidence>
<proteinExistence type="inferred from homology"/>
<evidence type="ECO:0000256" key="2">
    <source>
        <dbReference type="ARBA" id="ARBA00004746"/>
    </source>
</evidence>
<dbReference type="GO" id="GO:0102130">
    <property type="term" value="F:malonyl-CoA methyltransferase activity"/>
    <property type="evidence" value="ECO:0007669"/>
    <property type="project" value="UniProtKB-EC"/>
</dbReference>
<dbReference type="PANTHER" id="PTHR43798:SF31">
    <property type="entry name" value="AB HYDROLASE SUPERFAMILY PROTEIN YCLE"/>
    <property type="match status" value="1"/>
</dbReference>
<dbReference type="InterPro" id="IPR000073">
    <property type="entry name" value="AB_hydrolase_1"/>
</dbReference>
<comment type="pathway">
    <text evidence="2 10">Cofactor biosynthesis; biotin biosynthesis.</text>
</comment>
<dbReference type="EC" id="2.1.1.197" evidence="3 10"/>
<dbReference type="OrthoDB" id="9760689at2"/>
<dbReference type="Gene3D" id="3.40.50.150">
    <property type="entry name" value="Vaccinia Virus protein VP39"/>
    <property type="match status" value="1"/>
</dbReference>
<evidence type="ECO:0000259" key="11">
    <source>
        <dbReference type="Pfam" id="PF08241"/>
    </source>
</evidence>
<dbReference type="PANTHER" id="PTHR43798">
    <property type="entry name" value="MONOACYLGLYCEROL LIPASE"/>
    <property type="match status" value="1"/>
</dbReference>
<dbReference type="EMBL" id="SPIA01000001">
    <property type="protein sequence ID" value="TFH68681.1"/>
    <property type="molecule type" value="Genomic_DNA"/>
</dbReference>
<dbReference type="GO" id="GO:0016020">
    <property type="term" value="C:membrane"/>
    <property type="evidence" value="ECO:0007669"/>
    <property type="project" value="TreeGrafter"/>
</dbReference>
<keyword evidence="8 13" id="KW-0378">Hydrolase</keyword>
<dbReference type="SUPFAM" id="SSF53335">
    <property type="entry name" value="S-adenosyl-L-methionine-dependent methyltransferases"/>
    <property type="match status" value="1"/>
</dbReference>
<dbReference type="InterPro" id="IPR029063">
    <property type="entry name" value="SAM-dependent_MTases_sf"/>
</dbReference>
<evidence type="ECO:0000256" key="7">
    <source>
        <dbReference type="ARBA" id="ARBA00022756"/>
    </source>
</evidence>
<keyword evidence="6 10" id="KW-0949">S-adenosyl-L-methionine</keyword>
<dbReference type="CDD" id="cd02440">
    <property type="entry name" value="AdoMet_MTases"/>
    <property type="match status" value="1"/>
</dbReference>
<dbReference type="GO" id="GO:0010340">
    <property type="term" value="F:carboxyl-O-methyltransferase activity"/>
    <property type="evidence" value="ECO:0007669"/>
    <property type="project" value="UniProtKB-UniRule"/>
</dbReference>
<comment type="catalytic activity">
    <reaction evidence="1 10">
        <text>malonyl-[ACP] + S-adenosyl-L-methionine = malonyl-[ACP] methyl ester + S-adenosyl-L-homocysteine</text>
        <dbReference type="Rhea" id="RHEA:17105"/>
        <dbReference type="Rhea" id="RHEA-COMP:9623"/>
        <dbReference type="Rhea" id="RHEA-COMP:9954"/>
        <dbReference type="ChEBI" id="CHEBI:57856"/>
        <dbReference type="ChEBI" id="CHEBI:59789"/>
        <dbReference type="ChEBI" id="CHEBI:78449"/>
        <dbReference type="ChEBI" id="CHEBI:78845"/>
        <dbReference type="EC" id="2.1.1.197"/>
    </reaction>
</comment>
<feature type="domain" description="Methyltransferase type 11" evidence="11">
    <location>
        <begin position="302"/>
        <end position="394"/>
    </location>
</feature>
<evidence type="ECO:0000256" key="4">
    <source>
        <dbReference type="ARBA" id="ARBA00022603"/>
    </source>
</evidence>
<comment type="function">
    <text evidence="9 10">Converts the free carboxyl group of a malonyl-thioester to its methyl ester by transfer of a methyl group from S-adenosyl-L-methionine (SAM). It allows to synthesize pimeloyl-ACP via the fatty acid synthetic pathway.</text>
</comment>
<dbReference type="AlphaFoldDB" id="A0A4Y8UKC1"/>
<dbReference type="GO" id="GO:0009102">
    <property type="term" value="P:biotin biosynthetic process"/>
    <property type="evidence" value="ECO:0007669"/>
    <property type="project" value="UniProtKB-UniRule"/>
</dbReference>
<evidence type="ECO:0000313" key="14">
    <source>
        <dbReference type="Proteomes" id="UP000298133"/>
    </source>
</evidence>
<evidence type="ECO:0000259" key="12">
    <source>
        <dbReference type="Pfam" id="PF12697"/>
    </source>
</evidence>
<dbReference type="InterPro" id="IPR029058">
    <property type="entry name" value="AB_hydrolase_fold"/>
</dbReference>
<evidence type="ECO:0000256" key="8">
    <source>
        <dbReference type="ARBA" id="ARBA00022801"/>
    </source>
</evidence>
<keyword evidence="14" id="KW-1185">Reference proteome</keyword>
<evidence type="ECO:0000256" key="1">
    <source>
        <dbReference type="ARBA" id="ARBA00000852"/>
    </source>
</evidence>
<comment type="similarity">
    <text evidence="10">Belongs to the methyltransferase superfamily.</text>
</comment>
<dbReference type="Pfam" id="PF12697">
    <property type="entry name" value="Abhydrolase_6"/>
    <property type="match status" value="1"/>
</dbReference>
<keyword evidence="7 10" id="KW-0093">Biotin biosynthesis</keyword>
<evidence type="ECO:0000313" key="13">
    <source>
        <dbReference type="EMBL" id="TFH68681.1"/>
    </source>
</evidence>
<reference evidence="13 14" key="1">
    <citation type="submission" date="2019-03" db="EMBL/GenBank/DDBJ databases">
        <title>Draft genome of Gammaproteobacteria bacterium LSUCC0057, a member of the SAR92 clade.</title>
        <authorList>
            <person name="Lanclos V.C."/>
            <person name="Doiron C."/>
            <person name="Henson M.W."/>
            <person name="Thrash J.C."/>
        </authorList>
    </citation>
    <scope>NUCLEOTIDE SEQUENCE [LARGE SCALE GENOMIC DNA]</scope>
    <source>
        <strain evidence="13 14">LSUCC0057</strain>
    </source>
</reference>
<dbReference type="Pfam" id="PF08241">
    <property type="entry name" value="Methyltransf_11"/>
    <property type="match status" value="1"/>
</dbReference>
<gene>
    <name evidence="10" type="primary">bioC</name>
    <name evidence="13" type="ORF">E3W66_01615</name>
</gene>
<organism evidence="13 14">
    <name type="scientific">Gammaproteobacteria bacterium LSUCC0057</name>
    <dbReference type="NCBI Taxonomy" id="2559237"/>
    <lineage>
        <taxon>Bacteria</taxon>
        <taxon>Pseudomonadati</taxon>
        <taxon>Pseudomonadota</taxon>
        <taxon>Gammaproteobacteria</taxon>
        <taxon>Cellvibrionales</taxon>
        <taxon>Porticoccaceae</taxon>
        <taxon>SAR92 clade</taxon>
    </lineage>
</organism>
<evidence type="ECO:0000256" key="10">
    <source>
        <dbReference type="HAMAP-Rule" id="MF_00835"/>
    </source>
</evidence>
<name>A0A4Y8UKC1_9GAMM</name>
<dbReference type="GO" id="GO:0008757">
    <property type="term" value="F:S-adenosylmethionine-dependent methyltransferase activity"/>
    <property type="evidence" value="ECO:0007669"/>
    <property type="project" value="InterPro"/>
</dbReference>
<keyword evidence="5 10" id="KW-0808">Transferase</keyword>
<dbReference type="InterPro" id="IPR011814">
    <property type="entry name" value="BioC"/>
</dbReference>
<evidence type="ECO:0000256" key="5">
    <source>
        <dbReference type="ARBA" id="ARBA00022679"/>
    </source>
</evidence>
<dbReference type="HAMAP" id="MF_00835">
    <property type="entry name" value="BioC"/>
    <property type="match status" value="1"/>
</dbReference>
<evidence type="ECO:0000256" key="9">
    <source>
        <dbReference type="ARBA" id="ARBA00025006"/>
    </source>
</evidence>
<protein>
    <recommendedName>
        <fullName evidence="3 10">Malonyl-[acyl-carrier protein] O-methyltransferase</fullName>
        <shortName evidence="10">Malonyl-ACP O-methyltransferase</shortName>
        <ecNumber evidence="3 10">2.1.1.197</ecNumber>
    </recommendedName>
    <alternativeName>
        <fullName evidence="10">Biotin synthesis protein BioC</fullName>
    </alternativeName>
</protein>
<feature type="domain" description="AB hydrolase-1" evidence="12">
    <location>
        <begin position="16"/>
        <end position="244"/>
    </location>
</feature>
<dbReference type="GO" id="GO:0016787">
    <property type="term" value="F:hydrolase activity"/>
    <property type="evidence" value="ECO:0007669"/>
    <property type="project" value="UniProtKB-KW"/>
</dbReference>
<evidence type="ECO:0000256" key="6">
    <source>
        <dbReference type="ARBA" id="ARBA00022691"/>
    </source>
</evidence>